<feature type="domain" description="MADF" evidence="2">
    <location>
        <begin position="9"/>
        <end position="95"/>
    </location>
</feature>
<dbReference type="GO" id="GO:0006357">
    <property type="term" value="P:regulation of transcription by RNA polymerase II"/>
    <property type="evidence" value="ECO:0007669"/>
    <property type="project" value="TreeGrafter"/>
</dbReference>
<dbReference type="Pfam" id="PF02944">
    <property type="entry name" value="BESS"/>
    <property type="match status" value="1"/>
</dbReference>
<dbReference type="EnsemblMetazoa" id="XM_050642460.1">
    <property type="protein sequence ID" value="XP_050498417.1"/>
    <property type="gene ID" value="LOC126879445"/>
</dbReference>
<dbReference type="AlphaFoldDB" id="A0A6P7FLW7"/>
<evidence type="ECO:0000313" key="6">
    <source>
        <dbReference type="RefSeq" id="XP_028137036.1"/>
    </source>
</evidence>
<dbReference type="OrthoDB" id="6772638at2759"/>
<dbReference type="InterPro" id="IPR006578">
    <property type="entry name" value="MADF-dom"/>
</dbReference>
<name>A0A6P7FLW7_DIAVI</name>
<dbReference type="InterPro" id="IPR004210">
    <property type="entry name" value="BESS_motif"/>
</dbReference>
<accession>A0A6P7FLW7</accession>
<comment type="subcellular location">
    <subcellularLocation>
        <location evidence="1">Nucleus</location>
    </subcellularLocation>
</comment>
<dbReference type="PROSITE" id="PS51029">
    <property type="entry name" value="MADF"/>
    <property type="match status" value="1"/>
</dbReference>
<dbReference type="PANTHER" id="PTHR12243">
    <property type="entry name" value="MADF DOMAIN TRANSCRIPTION FACTOR"/>
    <property type="match status" value="1"/>
</dbReference>
<dbReference type="InterPro" id="IPR039353">
    <property type="entry name" value="TF_Adf1"/>
</dbReference>
<reference evidence="6" key="1">
    <citation type="submission" date="2025-04" db="UniProtKB">
        <authorList>
            <consortium name="RefSeq"/>
        </authorList>
    </citation>
    <scope>IDENTIFICATION</scope>
    <source>
        <tissue evidence="6">Whole insect</tissue>
    </source>
</reference>
<dbReference type="GO" id="GO:0005634">
    <property type="term" value="C:nucleus"/>
    <property type="evidence" value="ECO:0007669"/>
    <property type="project" value="UniProtKB-SubCell"/>
</dbReference>
<evidence type="ECO:0000313" key="4">
    <source>
        <dbReference type="EnsemblMetazoa" id="XP_050498417.1"/>
    </source>
</evidence>
<evidence type="ECO:0000313" key="5">
    <source>
        <dbReference type="Proteomes" id="UP001652700"/>
    </source>
</evidence>
<sequence length="288" mass="32756">MCDQELNIKFVREIEKYEALYNNTLSDYSRKDVTDKAWQNVAAVVNMSVADCKEKWRNLRTVFIRKIKPLPSGSVAKRRAYYLEEAMQFILPFVKTSALSTPRDLPSVAHLCSASTNEDIGEEETPDDMLSIEIKTEITDFTVPLPPQAPQTMCLDTSSAPILPPRSETNSISVKRLATEVDRSVAEYFQAKKRKLSDVTSTKMTSDATSTKIEQQESLRMFLISLLPELEELNHNQIKLFKRRVLSVLDEITTTSQQQLPVSRYQEVSSPQFDSSDGLVYRPTSPQY</sequence>
<dbReference type="PROSITE" id="PS51031">
    <property type="entry name" value="BESS"/>
    <property type="match status" value="1"/>
</dbReference>
<dbReference type="Proteomes" id="UP001652700">
    <property type="component" value="Unplaced"/>
</dbReference>
<organism evidence="6">
    <name type="scientific">Diabrotica virgifera virgifera</name>
    <name type="common">western corn rootworm</name>
    <dbReference type="NCBI Taxonomy" id="50390"/>
    <lineage>
        <taxon>Eukaryota</taxon>
        <taxon>Metazoa</taxon>
        <taxon>Ecdysozoa</taxon>
        <taxon>Arthropoda</taxon>
        <taxon>Hexapoda</taxon>
        <taxon>Insecta</taxon>
        <taxon>Pterygota</taxon>
        <taxon>Neoptera</taxon>
        <taxon>Endopterygota</taxon>
        <taxon>Coleoptera</taxon>
        <taxon>Polyphaga</taxon>
        <taxon>Cucujiformia</taxon>
        <taxon>Chrysomeloidea</taxon>
        <taxon>Chrysomelidae</taxon>
        <taxon>Galerucinae</taxon>
        <taxon>Diabroticina</taxon>
        <taxon>Diabroticites</taxon>
        <taxon>Diabrotica</taxon>
    </lineage>
</organism>
<protein>
    <submittedName>
        <fullName evidence="6">Uncharacterized protein LOC114331619</fullName>
    </submittedName>
</protein>
<dbReference type="RefSeq" id="XP_028137036.1">
    <property type="nucleotide sequence ID" value="XM_028281235.1"/>
</dbReference>
<dbReference type="SMART" id="SM00595">
    <property type="entry name" value="MADF"/>
    <property type="match status" value="1"/>
</dbReference>
<evidence type="ECO:0000256" key="1">
    <source>
        <dbReference type="PROSITE-ProRule" id="PRU00371"/>
    </source>
</evidence>
<evidence type="ECO:0000259" key="2">
    <source>
        <dbReference type="PROSITE" id="PS51029"/>
    </source>
</evidence>
<dbReference type="Pfam" id="PF10545">
    <property type="entry name" value="MADF_DNA_bdg"/>
    <property type="match status" value="1"/>
</dbReference>
<gene>
    <name evidence="6" type="primary">LOC114331619</name>
</gene>
<reference evidence="4" key="2">
    <citation type="submission" date="2025-05" db="UniProtKB">
        <authorList>
            <consortium name="EnsemblMetazoa"/>
        </authorList>
    </citation>
    <scope>IDENTIFICATION</scope>
</reference>
<feature type="domain" description="BESS" evidence="3">
    <location>
        <begin position="216"/>
        <end position="255"/>
    </location>
</feature>
<keyword evidence="1" id="KW-0539">Nucleus</keyword>
<dbReference type="InParanoid" id="A0A6P7FLW7"/>
<evidence type="ECO:0000259" key="3">
    <source>
        <dbReference type="PROSITE" id="PS51031"/>
    </source>
</evidence>
<keyword evidence="5" id="KW-1185">Reference proteome</keyword>
<dbReference type="GO" id="GO:0005667">
    <property type="term" value="C:transcription regulator complex"/>
    <property type="evidence" value="ECO:0007669"/>
    <property type="project" value="TreeGrafter"/>
</dbReference>
<proteinExistence type="predicted"/>
<dbReference type="PANTHER" id="PTHR12243:SF60">
    <property type="entry name" value="SI:CH211-15D5.12-RELATED"/>
    <property type="match status" value="1"/>
</dbReference>
<dbReference type="GO" id="GO:0003677">
    <property type="term" value="F:DNA binding"/>
    <property type="evidence" value="ECO:0007669"/>
    <property type="project" value="InterPro"/>
</dbReference>